<reference evidence="5 9" key="2">
    <citation type="submission" date="2017-05" db="EMBL/GenBank/DDBJ databases">
        <title>Draft genome sequence of MDR A. baumannii AB360.</title>
        <authorList>
            <person name="Wareham D.W."/>
            <person name="Bean D.C."/>
        </authorList>
    </citation>
    <scope>NUCLEOTIDE SEQUENCE [LARGE SCALE GENOMIC DNA]</scope>
    <source>
        <strain evidence="5 9">AB360</strain>
    </source>
</reference>
<dbReference type="STRING" id="1096995.BJAB07104_03585"/>
<reference evidence="7 11" key="5">
    <citation type="submission" date="2020-09" db="EMBL/GenBank/DDBJ databases">
        <title>Carbapenem-Resistant Acinetobacter baumannii devoid of typical resistance factors.</title>
        <authorList>
            <person name="Hoffmann M."/>
            <person name="Luo Y."/>
            <person name="Strain E."/>
            <person name="Rand H."/>
            <person name="Javkar K.G."/>
        </authorList>
    </citation>
    <scope>NUCLEOTIDE SEQUENCE [LARGE SCALE GENOMIC DNA]</scope>
    <source>
        <strain evidence="7 11">CFSAN093705</strain>
    </source>
</reference>
<evidence type="ECO:0000313" key="10">
    <source>
        <dbReference type="Proteomes" id="UP000237823"/>
    </source>
</evidence>
<protein>
    <submittedName>
        <fullName evidence="2">AAA family ATPase</fullName>
    </submittedName>
    <submittedName>
        <fullName evidence="5">NTPase</fullName>
    </submittedName>
</protein>
<evidence type="ECO:0000313" key="5">
    <source>
        <dbReference type="EMBL" id="OWK66150.1"/>
    </source>
</evidence>
<dbReference type="Proteomes" id="UP000237823">
    <property type="component" value="Unassembled WGS sequence"/>
</dbReference>
<proteinExistence type="predicted"/>
<dbReference type="Proteomes" id="UP000197394">
    <property type="component" value="Unassembled WGS sequence"/>
</dbReference>
<evidence type="ECO:0000313" key="6">
    <source>
        <dbReference type="EMBL" id="PRN33611.1"/>
    </source>
</evidence>
<dbReference type="Gene3D" id="3.40.50.300">
    <property type="entry name" value="P-loop containing nucleotide triphosphate hydrolases"/>
    <property type="match status" value="1"/>
</dbReference>
<dbReference type="KEGG" id="abw:BL01_09635"/>
<dbReference type="Proteomes" id="UP000664966">
    <property type="component" value="Chromosome"/>
</dbReference>
<dbReference type="Proteomes" id="UP000634608">
    <property type="component" value="Unassembled WGS sequence"/>
</dbReference>
<reference evidence="3" key="3">
    <citation type="submission" date="2019-07" db="EMBL/GenBank/DDBJ databases">
        <title>Biological characteristics of mucoid Acinetobacter baumannii from a general hospital in China.</title>
        <authorList>
            <person name="Hua X."/>
            <person name="Yu Y."/>
        </authorList>
    </citation>
    <scope>NUCLEOTIDE SEQUENCE</scope>
    <source>
        <strain evidence="3">N41</strain>
        <strain evidence="4">N8</strain>
    </source>
</reference>
<dbReference type="RefSeq" id="WP_000865808.1">
    <property type="nucleotide sequence ID" value="NZ_AP014649.1"/>
</dbReference>
<sequence>MKVLDKEKRLKELLENNIRNEKIGTAIAITGPWGVGKTFFWKKFIEKNNFKRKYIYVSLFGLQSLSDLKTHIYSNIENNHSTLEVPRWIRGLPAIFKDTRVSHFGLSTSTKIFDSLMFSQVKDAIICFDDFERMSNKLDIKDVMGLANYLKLEKNCQVILILDENKTASENKKNYAEYKEKLIDTTIPIDSVKSLIQENTEDFEGDEILVELMFEFAETLEIHNFRFFQKVIKLYRDFRKSLPEAVADSTKETILIRILQGYLIQDIPELEYGWNDCKYFPLDQQKDWSDRRKKTYKSLIDLSNVCIKGDGDLWFIEFKKWFDQKENFSIESIKELAQSELISDKNNKLKDKLSALFDERDNYQASDDFIDRLFYLACQCIGVSSLLDLRACISTLEDFDELEKAQLLETKVELWIKEKLSKNRSAFKGSGLFGSHGFEDFIQMFLKQNPDLDLPLLKDAIYNKYINQYSEQDIKRITSADKTSLYQFIFKDFPEDNRFLNTRVHNLVVNLPNVQKELLIEILNERAKNSNFQKKYANYLISKLINEKKES</sequence>
<evidence type="ECO:0000313" key="4">
    <source>
        <dbReference type="EMBL" id="MDR8430651.1"/>
    </source>
</evidence>
<dbReference type="SUPFAM" id="SSF52540">
    <property type="entry name" value="P-loop containing nucleoside triphosphate hydrolases"/>
    <property type="match status" value="1"/>
</dbReference>
<dbReference type="EMBL" id="CP072270">
    <property type="protein sequence ID" value="QTK43704.1"/>
    <property type="molecule type" value="Genomic_DNA"/>
</dbReference>
<evidence type="ECO:0000313" key="7">
    <source>
        <dbReference type="EMBL" id="QNV21982.1"/>
    </source>
</evidence>
<dbReference type="EMBL" id="CP061525">
    <property type="protein sequence ID" value="QNV21982.1"/>
    <property type="molecule type" value="Genomic_DNA"/>
</dbReference>
<evidence type="ECO:0000259" key="1">
    <source>
        <dbReference type="Pfam" id="PF07693"/>
    </source>
</evidence>
<dbReference type="EMBL" id="VMBB01000020">
    <property type="protein sequence ID" value="MDR8261542.1"/>
    <property type="molecule type" value="Genomic_DNA"/>
</dbReference>
<dbReference type="InterPro" id="IPR027417">
    <property type="entry name" value="P-loop_NTPase"/>
</dbReference>
<evidence type="ECO:0000313" key="3">
    <source>
        <dbReference type="EMBL" id="MDR8261542.1"/>
    </source>
</evidence>
<evidence type="ECO:0000313" key="9">
    <source>
        <dbReference type="Proteomes" id="UP000197394"/>
    </source>
</evidence>
<reference evidence="2" key="4">
    <citation type="submission" date="2020-08" db="EMBL/GenBank/DDBJ databases">
        <title>Diversity of carbapenem-resistant Acinetobacter baumannii and bacteriophage-mediated spread of the Oxa23 carbapenemase.</title>
        <authorList>
            <person name="Abouelfetouh A."/>
            <person name="Mattock J."/>
            <person name="Turner D."/>
            <person name="Li E."/>
            <person name="Evans B.A."/>
        </authorList>
    </citation>
    <scope>NUCLEOTIDE SEQUENCE</scope>
    <source>
        <strain evidence="2">A86</strain>
    </source>
</reference>
<dbReference type="InterPro" id="IPR011646">
    <property type="entry name" value="KAP_P-loop"/>
</dbReference>
<dbReference type="EMBL" id="VMAF01000005">
    <property type="protein sequence ID" value="MDR8430651.1"/>
    <property type="molecule type" value="Genomic_DNA"/>
</dbReference>
<organism evidence="5 9">
    <name type="scientific">Acinetobacter baumannii</name>
    <dbReference type="NCBI Taxonomy" id="470"/>
    <lineage>
        <taxon>Bacteria</taxon>
        <taxon>Pseudomonadati</taxon>
        <taxon>Pseudomonadota</taxon>
        <taxon>Gammaproteobacteria</taxon>
        <taxon>Moraxellales</taxon>
        <taxon>Moraxellaceae</taxon>
        <taxon>Acinetobacter</taxon>
        <taxon>Acinetobacter calcoaceticus/baumannii complex</taxon>
    </lineage>
</organism>
<reference evidence="8" key="6">
    <citation type="submission" date="2021-03" db="EMBL/GenBank/DDBJ databases">
        <title>Complete genome sequencing of Acinetobacter baumannii.</title>
        <authorList>
            <person name="Yadav B."/>
            <person name="Makwana N."/>
            <person name="Kharat A.S."/>
            <person name="Veeraraghavan B."/>
            <person name="Vijayakumar S."/>
            <person name="Priya M."/>
        </authorList>
    </citation>
    <scope>NUCLEOTIDE SEQUENCE</scope>
    <source>
        <strain evidence="8">KSK6</strain>
    </source>
</reference>
<dbReference type="Proteomes" id="UP000516419">
    <property type="component" value="Chromosome"/>
</dbReference>
<dbReference type="AlphaFoldDB" id="A0A219CAL3"/>
<accession>A0A219CAL3</accession>
<dbReference type="Pfam" id="PF07693">
    <property type="entry name" value="KAP_NTPase"/>
    <property type="match status" value="1"/>
</dbReference>
<feature type="domain" description="KAP NTPase" evidence="1">
    <location>
        <begin position="22"/>
        <end position="78"/>
    </location>
</feature>
<reference evidence="6 10" key="1">
    <citation type="submission" date="2017-04" db="EMBL/GenBank/DDBJ databases">
        <title>Comparison of Acinetobacter baumannii whole genome sequences from two major hospitals in Kuwait.</title>
        <authorList>
            <person name="Nasser K."/>
            <person name="Habibi N."/>
            <person name="Khan M.W."/>
            <person name="Purohit P."/>
            <person name="Al-Obaid I."/>
            <person name="Dhar R."/>
            <person name="Al-Fouzan W."/>
            <person name="Mustafa A.S."/>
        </authorList>
    </citation>
    <scope>NUCLEOTIDE SEQUENCE [LARGE SCALE GENOMIC DNA]</scope>
    <source>
        <strain evidence="6 10">KUFAR57</strain>
    </source>
</reference>
<gene>
    <name evidence="6" type="ORF">B9W25_12675</name>
    <name evidence="5" type="ORF">CBE85_13080</name>
    <name evidence="4" type="ORF">FPK63_06040</name>
    <name evidence="3" type="ORF">FPK87_13875</name>
    <name evidence="7" type="ORF">FQZ18_00930</name>
    <name evidence="2" type="ORF">IAG11_04640</name>
    <name evidence="8" type="ORF">J6E47_00995</name>
</gene>
<name>A0A219CAL3_ACIBA</name>
<dbReference type="EMBL" id="NGKM01000013">
    <property type="protein sequence ID" value="OWK66150.1"/>
    <property type="molecule type" value="Genomic_DNA"/>
</dbReference>
<evidence type="ECO:0000313" key="2">
    <source>
        <dbReference type="EMBL" id="MBD0219182.1"/>
    </source>
</evidence>
<dbReference type="EMBL" id="JACSVK010000008">
    <property type="protein sequence ID" value="MBD0219182.1"/>
    <property type="molecule type" value="Genomic_DNA"/>
</dbReference>
<evidence type="ECO:0000313" key="11">
    <source>
        <dbReference type="Proteomes" id="UP000516419"/>
    </source>
</evidence>
<evidence type="ECO:0000313" key="8">
    <source>
        <dbReference type="EMBL" id="QTK43704.1"/>
    </source>
</evidence>
<dbReference type="EMBL" id="NEPB01000029">
    <property type="protein sequence ID" value="PRN33611.1"/>
    <property type="molecule type" value="Genomic_DNA"/>
</dbReference>